<feature type="transmembrane region" description="Helical" evidence="1">
    <location>
        <begin position="118"/>
        <end position="141"/>
    </location>
</feature>
<comment type="caution">
    <text evidence="2">The sequence shown here is derived from an EMBL/GenBank/DDBJ whole genome shotgun (WGS) entry which is preliminary data.</text>
</comment>
<evidence type="ECO:0000256" key="1">
    <source>
        <dbReference type="SAM" id="Phobius"/>
    </source>
</evidence>
<accession>A0ABP7AJI8</accession>
<protein>
    <submittedName>
        <fullName evidence="2">Uncharacterized protein</fullName>
    </submittedName>
</protein>
<feature type="transmembrane region" description="Helical" evidence="1">
    <location>
        <begin position="12"/>
        <end position="33"/>
    </location>
</feature>
<keyword evidence="1" id="KW-0812">Transmembrane</keyword>
<proteinExistence type="predicted"/>
<organism evidence="2 3">
    <name type="scientific">Microbacterium awajiense</name>
    <dbReference type="NCBI Taxonomy" id="415214"/>
    <lineage>
        <taxon>Bacteria</taxon>
        <taxon>Bacillati</taxon>
        <taxon>Actinomycetota</taxon>
        <taxon>Actinomycetes</taxon>
        <taxon>Micrococcales</taxon>
        <taxon>Microbacteriaceae</taxon>
        <taxon>Microbacterium</taxon>
    </lineage>
</organism>
<keyword evidence="1" id="KW-0472">Membrane</keyword>
<gene>
    <name evidence="2" type="ORF">GCM10022200_15850</name>
</gene>
<dbReference type="RefSeq" id="WP_344737454.1">
    <property type="nucleotide sequence ID" value="NZ_BAAAYU010000005.1"/>
</dbReference>
<evidence type="ECO:0000313" key="2">
    <source>
        <dbReference type="EMBL" id="GAA3633536.1"/>
    </source>
</evidence>
<feature type="transmembrane region" description="Helical" evidence="1">
    <location>
        <begin position="84"/>
        <end position="106"/>
    </location>
</feature>
<reference evidence="3" key="1">
    <citation type="journal article" date="2019" name="Int. J. Syst. Evol. Microbiol.">
        <title>The Global Catalogue of Microorganisms (GCM) 10K type strain sequencing project: providing services to taxonomists for standard genome sequencing and annotation.</title>
        <authorList>
            <consortium name="The Broad Institute Genomics Platform"/>
            <consortium name="The Broad Institute Genome Sequencing Center for Infectious Disease"/>
            <person name="Wu L."/>
            <person name="Ma J."/>
        </authorList>
    </citation>
    <scope>NUCLEOTIDE SEQUENCE [LARGE SCALE GENOMIC DNA]</scope>
    <source>
        <strain evidence="3">JCM 16544</strain>
    </source>
</reference>
<dbReference type="Proteomes" id="UP001501697">
    <property type="component" value="Unassembled WGS sequence"/>
</dbReference>
<keyword evidence="1" id="KW-1133">Transmembrane helix</keyword>
<name>A0ABP7AJI8_9MICO</name>
<sequence length="156" mass="15694">MTDHEGGAGVRPALAVVLAAAADLALVVFGLGMTSLALDEDVIAVPDLGQLPGVLGVAFSVLAFAGALLVGVRRPRPTYWSAPVTAAAAFLAYLAGVGLGALSVASPGEAASAVGMLATSWFGAVIAGAALVCGWAGVALVRTRAHRPKWPWEDEY</sequence>
<feature type="transmembrane region" description="Helical" evidence="1">
    <location>
        <begin position="53"/>
        <end position="72"/>
    </location>
</feature>
<keyword evidence="3" id="KW-1185">Reference proteome</keyword>
<dbReference type="EMBL" id="BAAAYU010000005">
    <property type="protein sequence ID" value="GAA3633536.1"/>
    <property type="molecule type" value="Genomic_DNA"/>
</dbReference>
<evidence type="ECO:0000313" key="3">
    <source>
        <dbReference type="Proteomes" id="UP001501697"/>
    </source>
</evidence>